<feature type="compositionally biased region" description="Low complexity" evidence="6">
    <location>
        <begin position="106"/>
        <end position="122"/>
    </location>
</feature>
<dbReference type="InterPro" id="IPR004331">
    <property type="entry name" value="SPX_dom"/>
</dbReference>
<evidence type="ECO:0000256" key="2">
    <source>
        <dbReference type="ARBA" id="ARBA00009665"/>
    </source>
</evidence>
<evidence type="ECO:0000256" key="6">
    <source>
        <dbReference type="SAM" id="MobiDB-lite"/>
    </source>
</evidence>
<evidence type="ECO:0000256" key="1">
    <source>
        <dbReference type="ARBA" id="ARBA00004141"/>
    </source>
</evidence>
<keyword evidence="10" id="KW-1185">Reference proteome</keyword>
<evidence type="ECO:0000259" key="7">
    <source>
        <dbReference type="PROSITE" id="PS51380"/>
    </source>
</evidence>
<feature type="region of interest" description="Disordered" evidence="6">
    <location>
        <begin position="329"/>
        <end position="348"/>
    </location>
</feature>
<dbReference type="Pfam" id="PF03105">
    <property type="entry name" value="SPX"/>
    <property type="match status" value="1"/>
</dbReference>
<protein>
    <submittedName>
        <fullName evidence="9">Xenotropic and polytropic retrovirus receptor 1</fullName>
    </submittedName>
</protein>
<feature type="region of interest" description="Disordered" evidence="6">
    <location>
        <begin position="734"/>
        <end position="825"/>
    </location>
</feature>
<feature type="compositionally biased region" description="Acidic residues" evidence="6">
    <location>
        <begin position="734"/>
        <end position="747"/>
    </location>
</feature>
<evidence type="ECO:0000256" key="4">
    <source>
        <dbReference type="ARBA" id="ARBA00022989"/>
    </source>
</evidence>
<comment type="subcellular location">
    <subcellularLocation>
        <location evidence="1">Membrane</location>
        <topology evidence="1">Multi-pass membrane protein</topology>
    </subcellularLocation>
</comment>
<feature type="domain" description="SPX" evidence="8">
    <location>
        <begin position="1"/>
        <end position="439"/>
    </location>
</feature>
<feature type="compositionally biased region" description="Polar residues" evidence="6">
    <location>
        <begin position="910"/>
        <end position="929"/>
    </location>
</feature>
<reference evidence="9" key="1">
    <citation type="journal article" date="2020" name="Fungal Divers.">
        <title>Resolving the Mortierellaceae phylogeny through synthesis of multi-gene phylogenetics and phylogenomics.</title>
        <authorList>
            <person name="Vandepol N."/>
            <person name="Liber J."/>
            <person name="Desiro A."/>
            <person name="Na H."/>
            <person name="Kennedy M."/>
            <person name="Barry K."/>
            <person name="Grigoriev I.V."/>
            <person name="Miller A.N."/>
            <person name="O'Donnell K."/>
            <person name="Stajich J.E."/>
            <person name="Bonito G."/>
        </authorList>
    </citation>
    <scope>NUCLEOTIDE SEQUENCE</scope>
    <source>
        <strain evidence="9">NVP60</strain>
    </source>
</reference>
<evidence type="ECO:0000256" key="3">
    <source>
        <dbReference type="ARBA" id="ARBA00022692"/>
    </source>
</evidence>
<dbReference type="GO" id="GO:0005794">
    <property type="term" value="C:Golgi apparatus"/>
    <property type="evidence" value="ECO:0007669"/>
    <property type="project" value="TreeGrafter"/>
</dbReference>
<feature type="compositionally biased region" description="Low complexity" evidence="6">
    <location>
        <begin position="813"/>
        <end position="823"/>
    </location>
</feature>
<dbReference type="Pfam" id="PF03124">
    <property type="entry name" value="EXS"/>
    <property type="match status" value="1"/>
</dbReference>
<evidence type="ECO:0000313" key="9">
    <source>
        <dbReference type="EMBL" id="KAG0318224.1"/>
    </source>
</evidence>
<sequence>MKFAKHLQEEVVPEWRKAYMNYKQGKKYLKAIDAAIDRLEDNDEKTLHSGKLQGPLSIDIEAVSPIERPASAYSPKFPDSPTGATPIIKKGRGSQKSYDAIHRPPARSATLPPTSTSPDSTLHGTGQGSSTPPHDPQLQLARRQSLVTLTGRQAPPRRDSLVVQIGEAARAQGHNVLKSIQRSFTIATTSQERRPYLRSINLEGRSLESVEDQMLEEERVFFRFLDSQLAMVDAFYKEKELESVTKLKVLKQQLYVADEWKRRQDVKKAKAEARSGWYQAEWSRVKDGFGSFIGDPTYSEDVTIGPSHRTHLDPLGQAKHTAVGFSTGAETTAPRSGAVDNGKAPENNLRFRDNRAGVDGHPVCPVSEHNQVVIDDEESRRQHLNHKVARSRIKAAIYEFYRSMEMLKNYKVLNKTGFTKIMKKFDKTAGWRASKEFQASKLNTAYFISSTILDDLIAETESLFIEKFEKGHRRRAMAKLRIPDGRNQSMWRIVASGYYKVEFRDFFMADEMNSLAYSIEQFEFAICAYAQQWNDLAGKCSTSHMWITPFVTALPAWFRFLQCLRRYRDTLEWFPHMLNAAKYTCSLIQIFVYFSFRHYGGNSLKAGYIVISIIASCYTFAWDVHMDWGLFQFGKHGGAAYGNPFLRPELVYSRKWIYYLAIVLDFFGRFSWIMRFVPMNVNVMLLSFSLALVEVLRRWMWNFFRLENEHLNNCGHFRAIKDIPLPFHIRVAGDSDEDEDEDEDENTEGMSVKDHGSDTEGDEQDGEQDGAGIGQPKPYHPVASSSRVSIQSGDASSQTGVVRRPVPPKRRQSGSSSFGPPFGLERSTTFVDDALEQAGFASDQFEQLASSALNKFYDRRDFESRIDGGEESYRRHKARNSKALSTPGIPLGTGLGIDSQGSGGAKVPTGVSSDATSTKTKPSLSNMLQSGIRVWRDDSDDEDDEDDDDSEDENQ</sequence>
<dbReference type="PROSITE" id="PS51380">
    <property type="entry name" value="EXS"/>
    <property type="match status" value="1"/>
</dbReference>
<dbReference type="GO" id="GO:0016036">
    <property type="term" value="P:cellular response to phosphate starvation"/>
    <property type="evidence" value="ECO:0007669"/>
    <property type="project" value="TreeGrafter"/>
</dbReference>
<keyword evidence="9" id="KW-0675">Receptor</keyword>
<comment type="similarity">
    <text evidence="2">Belongs to the SYG1 (TC 2.A.94) family.</text>
</comment>
<accession>A0A9P6RDV0</accession>
<keyword evidence="5" id="KW-0472">Membrane</keyword>
<dbReference type="CDD" id="cd14447">
    <property type="entry name" value="SPX"/>
    <property type="match status" value="1"/>
</dbReference>
<keyword evidence="4" id="KW-1133">Transmembrane helix</keyword>
<dbReference type="GO" id="GO:0000822">
    <property type="term" value="F:inositol hexakisphosphate binding"/>
    <property type="evidence" value="ECO:0007669"/>
    <property type="project" value="TreeGrafter"/>
</dbReference>
<dbReference type="GO" id="GO:0006817">
    <property type="term" value="P:phosphate ion transport"/>
    <property type="evidence" value="ECO:0007669"/>
    <property type="project" value="TreeGrafter"/>
</dbReference>
<feature type="region of interest" description="Disordered" evidence="6">
    <location>
        <begin position="70"/>
        <end position="137"/>
    </location>
</feature>
<dbReference type="PANTHER" id="PTHR10783">
    <property type="entry name" value="XENOTROPIC AND POLYTROPIC RETROVIRUS RECEPTOR 1-RELATED"/>
    <property type="match status" value="1"/>
</dbReference>
<gene>
    <name evidence="9" type="primary">XPR1</name>
    <name evidence="9" type="ORF">BGZ97_004163</name>
</gene>
<organism evidence="9 10">
    <name type="scientific">Linnemannia gamsii</name>
    <dbReference type="NCBI Taxonomy" id="64522"/>
    <lineage>
        <taxon>Eukaryota</taxon>
        <taxon>Fungi</taxon>
        <taxon>Fungi incertae sedis</taxon>
        <taxon>Mucoromycota</taxon>
        <taxon>Mortierellomycotina</taxon>
        <taxon>Mortierellomycetes</taxon>
        <taxon>Mortierellales</taxon>
        <taxon>Mortierellaceae</taxon>
        <taxon>Linnemannia</taxon>
    </lineage>
</organism>
<dbReference type="OrthoDB" id="9970435at2759"/>
<feature type="compositionally biased region" description="Acidic residues" evidence="6">
    <location>
        <begin position="759"/>
        <end position="768"/>
    </location>
</feature>
<dbReference type="PROSITE" id="PS51382">
    <property type="entry name" value="SPX"/>
    <property type="match status" value="1"/>
</dbReference>
<dbReference type="GO" id="GO:0005886">
    <property type="term" value="C:plasma membrane"/>
    <property type="evidence" value="ECO:0007669"/>
    <property type="project" value="TreeGrafter"/>
</dbReference>
<dbReference type="AlphaFoldDB" id="A0A9P6RDV0"/>
<dbReference type="InterPro" id="IPR004342">
    <property type="entry name" value="EXS_C"/>
</dbReference>
<keyword evidence="3" id="KW-0812">Transmembrane</keyword>
<name>A0A9P6RDV0_9FUNG</name>
<feature type="compositionally biased region" description="Polar residues" evidence="6">
    <location>
        <begin position="783"/>
        <end position="800"/>
    </location>
</feature>
<comment type="caution">
    <text evidence="9">The sequence shown here is derived from an EMBL/GenBank/DDBJ whole genome shotgun (WGS) entry which is preliminary data.</text>
</comment>
<feature type="compositionally biased region" description="Acidic residues" evidence="6">
    <location>
        <begin position="938"/>
        <end position="955"/>
    </location>
</feature>
<evidence type="ECO:0000313" key="10">
    <source>
        <dbReference type="Proteomes" id="UP000823405"/>
    </source>
</evidence>
<dbReference type="EMBL" id="JAAAIN010000202">
    <property type="protein sequence ID" value="KAG0318224.1"/>
    <property type="molecule type" value="Genomic_DNA"/>
</dbReference>
<feature type="domain" description="EXS" evidence="7">
    <location>
        <begin position="539"/>
        <end position="737"/>
    </location>
</feature>
<proteinExistence type="inferred from homology"/>
<dbReference type="CDD" id="cd14475">
    <property type="entry name" value="SPX_SYG1_like"/>
    <property type="match status" value="1"/>
</dbReference>
<dbReference type="PANTHER" id="PTHR10783:SF103">
    <property type="entry name" value="SOLUTE CARRIER FAMILY 53 MEMBER 1"/>
    <property type="match status" value="1"/>
</dbReference>
<evidence type="ECO:0000256" key="5">
    <source>
        <dbReference type="ARBA" id="ARBA00023136"/>
    </source>
</evidence>
<dbReference type="Proteomes" id="UP000823405">
    <property type="component" value="Unassembled WGS sequence"/>
</dbReference>
<feature type="region of interest" description="Disordered" evidence="6">
    <location>
        <begin position="866"/>
        <end position="955"/>
    </location>
</feature>
<evidence type="ECO:0000259" key="8">
    <source>
        <dbReference type="PROSITE" id="PS51382"/>
    </source>
</evidence>